<dbReference type="InterPro" id="IPR011990">
    <property type="entry name" value="TPR-like_helical_dom_sf"/>
</dbReference>
<dbReference type="SUPFAM" id="SSF52540">
    <property type="entry name" value="P-loop containing nucleoside triphosphate hydrolases"/>
    <property type="match status" value="1"/>
</dbReference>
<dbReference type="RefSeq" id="WP_181612697.1">
    <property type="nucleotide sequence ID" value="NZ_BAABAM010000005.1"/>
</dbReference>
<dbReference type="SUPFAM" id="SSF46894">
    <property type="entry name" value="C-terminal effector domain of the bipartite response regulators"/>
    <property type="match status" value="1"/>
</dbReference>
<keyword evidence="3" id="KW-1185">Reference proteome</keyword>
<protein>
    <submittedName>
        <fullName evidence="2">Putative ATPase/DNA-binding CsgD family transcriptional regulator</fullName>
    </submittedName>
</protein>
<dbReference type="AlphaFoldDB" id="A0A7W0CMJ7"/>
<dbReference type="InterPro" id="IPR049945">
    <property type="entry name" value="AAA_22"/>
</dbReference>
<name>A0A7W0CMJ7_9ACTN</name>
<dbReference type="InterPro" id="IPR036388">
    <property type="entry name" value="WH-like_DNA-bd_sf"/>
</dbReference>
<dbReference type="CDD" id="cd06170">
    <property type="entry name" value="LuxR_C_like"/>
    <property type="match status" value="1"/>
</dbReference>
<dbReference type="InterPro" id="IPR027417">
    <property type="entry name" value="P-loop_NTPase"/>
</dbReference>
<dbReference type="Gene3D" id="1.25.40.10">
    <property type="entry name" value="Tetratricopeptide repeat domain"/>
    <property type="match status" value="1"/>
</dbReference>
<keyword evidence="2" id="KW-0238">DNA-binding</keyword>
<dbReference type="SMART" id="SM00028">
    <property type="entry name" value="TPR"/>
    <property type="match status" value="3"/>
</dbReference>
<sequence>MYSPQAANHNLPVEPNRFIGRARDVEELCALFADERVVTLCGVGGIGKTRLALRVAERLVHRFPGGVRLVELARLTRADLVAKELAGVLGVREEGARPLADGLIENLRGARTLLVLDNCEHLVEACAELVARLVASCPDLRVLVTSREPLRIPQELIWRVPPLDLPDARRPDAESVLLFMERATAAGIRISLDVLPDVADLCVALDGLPLALELAAARTKVLSPRQIIDRIGDRFTLLTSGDRTAPARHRTLLATVQWSHDLLEEKEKALLHRLSVFPGDFDLAFAEQVCHDRHLLQHEVLDLLSGLVDKSLVIGEGERFRLLATIRQFAAERLAEAGESDRFAERHLREVLAVQARGLRVTFEEQRMERPDRLEAFQRASALVDDSRAALDWAIRAGDARAGIELCLIAAAPLAVAGDAAETADWLGLLLAMDVSAVDPSDLLMAKSFIAYGLEARDELRQARELAVEGVEGLRAGAYHFRLGVVYAIAVRVLLRLGEREASRRWLEELIERARAHADRFTLAAALLYRSTLALADSRLREAQRHVEEALRAAREHGHPWIIAQVSLQLGVLAEARGDLEAALGHLAAAVPLNEELDNRAELARVLSRSGRVAGQLGDFAAARRHLARSLALAKGTGQRLTIAHCLSALSVLAEKEGDLEGAVLTAAAVQRLRESVGQPASRARTDELMARARAELGDGRAAAMWAKGGELSPEEAAGRVLEQEHVSAVDPPPVRRRTVLTAREQEIASLLMRGLSNRAIGEELVISPATVARHIANIMDKLGFTSRAQIAVWAAEHDLGSA</sequence>
<dbReference type="InterPro" id="IPR019734">
    <property type="entry name" value="TPR_rpt"/>
</dbReference>
<dbReference type="PRINTS" id="PR00038">
    <property type="entry name" value="HTHLUXR"/>
</dbReference>
<feature type="domain" description="HTH luxR-type" evidence="1">
    <location>
        <begin position="734"/>
        <end position="799"/>
    </location>
</feature>
<comment type="caution">
    <text evidence="2">The sequence shown here is derived from an EMBL/GenBank/DDBJ whole genome shotgun (WGS) entry which is preliminary data.</text>
</comment>
<dbReference type="InterPro" id="IPR016032">
    <property type="entry name" value="Sig_transdc_resp-reg_C-effctor"/>
</dbReference>
<accession>A0A7W0CMJ7</accession>
<dbReference type="PANTHER" id="PTHR47691">
    <property type="entry name" value="REGULATOR-RELATED"/>
    <property type="match status" value="1"/>
</dbReference>
<evidence type="ECO:0000313" key="3">
    <source>
        <dbReference type="Proteomes" id="UP000530928"/>
    </source>
</evidence>
<reference evidence="2 3" key="1">
    <citation type="submission" date="2020-07" db="EMBL/GenBank/DDBJ databases">
        <title>Genomic Encyclopedia of Type Strains, Phase IV (KMG-IV): sequencing the most valuable type-strain genomes for metagenomic binning, comparative biology and taxonomic classification.</title>
        <authorList>
            <person name="Goeker M."/>
        </authorList>
    </citation>
    <scope>NUCLEOTIDE SEQUENCE [LARGE SCALE GENOMIC DNA]</scope>
    <source>
        <strain evidence="2 3">DSM 45533</strain>
    </source>
</reference>
<dbReference type="GO" id="GO:0006355">
    <property type="term" value="P:regulation of DNA-templated transcription"/>
    <property type="evidence" value="ECO:0007669"/>
    <property type="project" value="InterPro"/>
</dbReference>
<dbReference type="PRINTS" id="PR00364">
    <property type="entry name" value="DISEASERSIST"/>
</dbReference>
<dbReference type="InterPro" id="IPR058852">
    <property type="entry name" value="HTH_77"/>
</dbReference>
<dbReference type="Pfam" id="PF13401">
    <property type="entry name" value="AAA_22"/>
    <property type="match status" value="1"/>
</dbReference>
<dbReference type="PANTHER" id="PTHR47691:SF3">
    <property type="entry name" value="HTH-TYPE TRANSCRIPTIONAL REGULATOR RV0890C-RELATED"/>
    <property type="match status" value="1"/>
</dbReference>
<evidence type="ECO:0000259" key="1">
    <source>
        <dbReference type="PROSITE" id="PS50043"/>
    </source>
</evidence>
<dbReference type="SUPFAM" id="SSF48452">
    <property type="entry name" value="TPR-like"/>
    <property type="match status" value="1"/>
</dbReference>
<dbReference type="Pfam" id="PF13424">
    <property type="entry name" value="TPR_12"/>
    <property type="match status" value="1"/>
</dbReference>
<gene>
    <name evidence="2" type="ORF">HNR30_005314</name>
</gene>
<dbReference type="Gene3D" id="1.10.10.10">
    <property type="entry name" value="Winged helix-like DNA-binding domain superfamily/Winged helix DNA-binding domain"/>
    <property type="match status" value="1"/>
</dbReference>
<dbReference type="Pfam" id="PF00196">
    <property type="entry name" value="GerE"/>
    <property type="match status" value="1"/>
</dbReference>
<dbReference type="InterPro" id="IPR000792">
    <property type="entry name" value="Tscrpt_reg_LuxR_C"/>
</dbReference>
<evidence type="ECO:0000313" key="2">
    <source>
        <dbReference type="EMBL" id="MBA2893953.1"/>
    </source>
</evidence>
<proteinExistence type="predicted"/>
<dbReference type="Gene3D" id="3.40.50.300">
    <property type="entry name" value="P-loop containing nucleotide triphosphate hydrolases"/>
    <property type="match status" value="1"/>
</dbReference>
<dbReference type="PROSITE" id="PS50043">
    <property type="entry name" value="HTH_LUXR_2"/>
    <property type="match status" value="1"/>
</dbReference>
<dbReference type="Proteomes" id="UP000530928">
    <property type="component" value="Unassembled WGS sequence"/>
</dbReference>
<dbReference type="EMBL" id="JACDUR010000005">
    <property type="protein sequence ID" value="MBA2893953.1"/>
    <property type="molecule type" value="Genomic_DNA"/>
</dbReference>
<dbReference type="GO" id="GO:0003677">
    <property type="term" value="F:DNA binding"/>
    <property type="evidence" value="ECO:0007669"/>
    <property type="project" value="UniProtKB-KW"/>
</dbReference>
<dbReference type="Pfam" id="PF25872">
    <property type="entry name" value="HTH_77"/>
    <property type="match status" value="1"/>
</dbReference>
<dbReference type="PROSITE" id="PS00622">
    <property type="entry name" value="HTH_LUXR_1"/>
    <property type="match status" value="1"/>
</dbReference>
<dbReference type="SMART" id="SM00421">
    <property type="entry name" value="HTH_LUXR"/>
    <property type="match status" value="1"/>
</dbReference>
<organism evidence="2 3">
    <name type="scientific">Nonomuraea soli</name>
    <dbReference type="NCBI Taxonomy" id="1032476"/>
    <lineage>
        <taxon>Bacteria</taxon>
        <taxon>Bacillati</taxon>
        <taxon>Actinomycetota</taxon>
        <taxon>Actinomycetes</taxon>
        <taxon>Streptosporangiales</taxon>
        <taxon>Streptosporangiaceae</taxon>
        <taxon>Nonomuraea</taxon>
    </lineage>
</organism>
<dbReference type="GO" id="GO:0016887">
    <property type="term" value="F:ATP hydrolysis activity"/>
    <property type="evidence" value="ECO:0007669"/>
    <property type="project" value="InterPro"/>
</dbReference>